<protein>
    <submittedName>
        <fullName evidence="2">Uncharacterized protein</fullName>
    </submittedName>
</protein>
<proteinExistence type="predicted"/>
<dbReference type="PATRIC" id="fig|319653.3.peg.1579"/>
<dbReference type="AlphaFoldDB" id="A0A0R2K174"/>
<dbReference type="OrthoDB" id="2249744at2"/>
<dbReference type="Proteomes" id="UP000051749">
    <property type="component" value="Unassembled WGS sequence"/>
</dbReference>
<reference evidence="2 4" key="1">
    <citation type="journal article" date="2015" name="Genome Announc.">
        <title>Expanding the biotechnology potential of lactobacilli through comparative genomics of 213 strains and associated genera.</title>
        <authorList>
            <person name="Sun Z."/>
            <person name="Harris H.M."/>
            <person name="McCann A."/>
            <person name="Guo C."/>
            <person name="Argimon S."/>
            <person name="Zhang W."/>
            <person name="Yang X."/>
            <person name="Jeffery I.B."/>
            <person name="Cooney J.C."/>
            <person name="Kagawa T.F."/>
            <person name="Liu W."/>
            <person name="Song Y."/>
            <person name="Salvetti E."/>
            <person name="Wrobel A."/>
            <person name="Rasinkangas P."/>
            <person name="Parkhill J."/>
            <person name="Rea M.C."/>
            <person name="O'Sullivan O."/>
            <person name="Ritari J."/>
            <person name="Douillard F.P."/>
            <person name="Paul Ross R."/>
            <person name="Yang R."/>
            <person name="Briner A.E."/>
            <person name="Felis G.E."/>
            <person name="de Vos W.M."/>
            <person name="Barrangou R."/>
            <person name="Klaenhammer T.R."/>
            <person name="Caufield P.W."/>
            <person name="Cui Y."/>
            <person name="Zhang H."/>
            <person name="O'Toole P.W."/>
        </authorList>
    </citation>
    <scope>NUCLEOTIDE SEQUENCE [LARGE SCALE GENOMIC DNA]</scope>
    <source>
        <strain evidence="2 4">DSM 22301</strain>
    </source>
</reference>
<organism evidence="2 4">
    <name type="scientific">Pediococcus ethanolidurans</name>
    <dbReference type="NCBI Taxonomy" id="319653"/>
    <lineage>
        <taxon>Bacteria</taxon>
        <taxon>Bacillati</taxon>
        <taxon>Bacillota</taxon>
        <taxon>Bacilli</taxon>
        <taxon>Lactobacillales</taxon>
        <taxon>Lactobacillaceae</taxon>
        <taxon>Pediococcus</taxon>
    </lineage>
</organism>
<gene>
    <name evidence="2" type="ORF">IV87_GL001553</name>
    <name evidence="3" type="ORF">SAMN04487973_10567</name>
</gene>
<keyword evidence="1" id="KW-1133">Transmembrane helix</keyword>
<feature type="transmembrane region" description="Helical" evidence="1">
    <location>
        <begin position="6"/>
        <end position="24"/>
    </location>
</feature>
<dbReference type="EMBL" id="JQBY01000004">
    <property type="protein sequence ID" value="KRN83115.1"/>
    <property type="molecule type" value="Genomic_DNA"/>
</dbReference>
<comment type="caution">
    <text evidence="2">The sequence shown here is derived from an EMBL/GenBank/DDBJ whole genome shotgun (WGS) entry which is preliminary data.</text>
</comment>
<keyword evidence="1" id="KW-0812">Transmembrane</keyword>
<evidence type="ECO:0000313" key="5">
    <source>
        <dbReference type="Proteomes" id="UP000182818"/>
    </source>
</evidence>
<evidence type="ECO:0000313" key="3">
    <source>
        <dbReference type="EMBL" id="SER36729.1"/>
    </source>
</evidence>
<keyword evidence="5" id="KW-1185">Reference proteome</keyword>
<accession>A0A0R2K174</accession>
<evidence type="ECO:0000313" key="2">
    <source>
        <dbReference type="EMBL" id="KRN83115.1"/>
    </source>
</evidence>
<evidence type="ECO:0000256" key="1">
    <source>
        <dbReference type="SAM" id="Phobius"/>
    </source>
</evidence>
<sequence length="62" mass="6918">MKFSTIILLVLDALIVLGLLGVVINQIRAGSFSDKFWIGIAGMLAFGYCGWYLFKYTGKKQK</sequence>
<name>A0A0R2K174_9LACO</name>
<keyword evidence="1" id="KW-0472">Membrane</keyword>
<dbReference type="Proteomes" id="UP000182818">
    <property type="component" value="Unassembled WGS sequence"/>
</dbReference>
<dbReference type="GeneID" id="76042994"/>
<evidence type="ECO:0000313" key="4">
    <source>
        <dbReference type="Proteomes" id="UP000051749"/>
    </source>
</evidence>
<reference evidence="3 5" key="2">
    <citation type="submission" date="2016-10" db="EMBL/GenBank/DDBJ databases">
        <authorList>
            <person name="Varghese N."/>
            <person name="Submissions S."/>
        </authorList>
    </citation>
    <scope>NUCLEOTIDE SEQUENCE [LARGE SCALE GENOMIC DNA]</scope>
    <source>
        <strain evidence="3 5">CGMCC 1.3889</strain>
    </source>
</reference>
<dbReference type="RefSeq" id="WP_057805346.1">
    <property type="nucleotide sequence ID" value="NZ_BJYP01000020.1"/>
</dbReference>
<dbReference type="EMBL" id="FOGK01000005">
    <property type="protein sequence ID" value="SER36729.1"/>
    <property type="molecule type" value="Genomic_DNA"/>
</dbReference>
<feature type="transmembrane region" description="Helical" evidence="1">
    <location>
        <begin position="36"/>
        <end position="54"/>
    </location>
</feature>